<dbReference type="Gene3D" id="3.90.550.10">
    <property type="entry name" value="Spore Coat Polysaccharide Biosynthesis Protein SpsA, Chain A"/>
    <property type="match status" value="1"/>
</dbReference>
<proteinExistence type="predicted"/>
<accession>A0A9W4IGN7</accession>
<protein>
    <recommendedName>
        <fullName evidence="3">Nucleotide-diphospho-sugar transferase</fullName>
    </recommendedName>
</protein>
<dbReference type="AlphaFoldDB" id="A0A9W4IGN7"/>
<dbReference type="InterPro" id="IPR029044">
    <property type="entry name" value="Nucleotide-diphossugar_trans"/>
</dbReference>
<dbReference type="EMBL" id="CAJVPA010000077">
    <property type="protein sequence ID" value="CAG8302694.1"/>
    <property type="molecule type" value="Genomic_DNA"/>
</dbReference>
<dbReference type="OrthoDB" id="2014201at2759"/>
<gene>
    <name evidence="1" type="ORF">PSALAMII_LOCUS1943</name>
</gene>
<evidence type="ECO:0000313" key="1">
    <source>
        <dbReference type="EMBL" id="CAG8302694.1"/>
    </source>
</evidence>
<sequence>MGLPLPRSLPRPLHTIFLLILGLFVIQTIRNLPSRYSEAQPEIFVAGQALAPTHGLNWSRFAYVQYATSASHVCNSLMIFETLDRLHAKADRVLIYPMQYLLEDENSTASRLLRKARDQYKVKLVPVQVQSQASGDATWASSFTKLLAFNQTQYDRVLSLDSDATILKHMDELFLMPPCPIAMPQAYWMPESKLTSALMLITPSETEFAEVMSATKHSNENMYDMEIVNKLYKDRALVIPHDPYILLTGEFRNRNHSSYLGKEGEWDPGEVLKRAKYLHFSDWPVPKPSDEPPVYILDEKKPGCHLSPDDREVEDCRDRHHWLDFYAEYSRRREVCYYHKFSLVVSC</sequence>
<dbReference type="Proteomes" id="UP001152646">
    <property type="component" value="Unassembled WGS sequence"/>
</dbReference>
<organism evidence="1 2">
    <name type="scientific">Penicillium salamii</name>
    <dbReference type="NCBI Taxonomy" id="1612424"/>
    <lineage>
        <taxon>Eukaryota</taxon>
        <taxon>Fungi</taxon>
        <taxon>Dikarya</taxon>
        <taxon>Ascomycota</taxon>
        <taxon>Pezizomycotina</taxon>
        <taxon>Eurotiomycetes</taxon>
        <taxon>Eurotiomycetidae</taxon>
        <taxon>Eurotiales</taxon>
        <taxon>Aspergillaceae</taxon>
        <taxon>Penicillium</taxon>
    </lineage>
</organism>
<reference evidence="1" key="1">
    <citation type="submission" date="2021-07" db="EMBL/GenBank/DDBJ databases">
        <authorList>
            <person name="Branca A.L. A."/>
        </authorList>
    </citation>
    <scope>NUCLEOTIDE SEQUENCE</scope>
</reference>
<evidence type="ECO:0000313" key="2">
    <source>
        <dbReference type="Proteomes" id="UP001152646"/>
    </source>
</evidence>
<evidence type="ECO:0008006" key="3">
    <source>
        <dbReference type="Google" id="ProtNLM"/>
    </source>
</evidence>
<dbReference type="PANTHER" id="PTHR11183">
    <property type="entry name" value="GLYCOGENIN SUBFAMILY MEMBER"/>
    <property type="match status" value="1"/>
</dbReference>
<comment type="caution">
    <text evidence="1">The sequence shown here is derived from an EMBL/GenBank/DDBJ whole genome shotgun (WGS) entry which is preliminary data.</text>
</comment>
<dbReference type="InterPro" id="IPR050587">
    <property type="entry name" value="GNT1/Glycosyltrans_8"/>
</dbReference>
<name>A0A9W4IGN7_9EURO</name>
<dbReference type="SUPFAM" id="SSF53448">
    <property type="entry name" value="Nucleotide-diphospho-sugar transferases"/>
    <property type="match status" value="1"/>
</dbReference>